<evidence type="ECO:0000313" key="5">
    <source>
        <dbReference type="Proteomes" id="UP001558713"/>
    </source>
</evidence>
<keyword evidence="1 2" id="KW-0732">Signal</keyword>
<dbReference type="InterPro" id="IPR008502">
    <property type="entry name" value="Prolamin-like"/>
</dbReference>
<dbReference type="PANTHER" id="PTHR31207">
    <property type="entry name" value="ECA1 GAMETOGENESIS FAMILY PROTEIN (DUF784)-RELATED-RELATED"/>
    <property type="match status" value="1"/>
</dbReference>
<evidence type="ECO:0000256" key="1">
    <source>
        <dbReference type="ARBA" id="ARBA00022729"/>
    </source>
</evidence>
<dbReference type="InterPro" id="IPR040220">
    <property type="entry name" value="DD11"/>
</dbReference>
<evidence type="ECO:0000313" key="4">
    <source>
        <dbReference type="EMBL" id="KAL1199666.1"/>
    </source>
</evidence>
<organism evidence="4 5">
    <name type="scientific">Cardamine amara subsp. amara</name>
    <dbReference type="NCBI Taxonomy" id="228776"/>
    <lineage>
        <taxon>Eukaryota</taxon>
        <taxon>Viridiplantae</taxon>
        <taxon>Streptophyta</taxon>
        <taxon>Embryophyta</taxon>
        <taxon>Tracheophyta</taxon>
        <taxon>Spermatophyta</taxon>
        <taxon>Magnoliopsida</taxon>
        <taxon>eudicotyledons</taxon>
        <taxon>Gunneridae</taxon>
        <taxon>Pentapetalae</taxon>
        <taxon>rosids</taxon>
        <taxon>malvids</taxon>
        <taxon>Brassicales</taxon>
        <taxon>Brassicaceae</taxon>
        <taxon>Cardamineae</taxon>
        <taxon>Cardamine</taxon>
    </lineage>
</organism>
<dbReference type="AlphaFoldDB" id="A0ABD1ALC9"/>
<feature type="chain" id="PRO_5044872826" evidence="2">
    <location>
        <begin position="25"/>
        <end position="170"/>
    </location>
</feature>
<dbReference type="EMBL" id="JBANAX010000638">
    <property type="protein sequence ID" value="KAL1199666.1"/>
    <property type="molecule type" value="Genomic_DNA"/>
</dbReference>
<name>A0ABD1ALC9_CARAN</name>
<sequence length="170" mass="19647">MEKSLLRAMLISVVIFNMARLISSREIDPYSQDILEDVNISPTSDFDIHVKSLKPYIADSLAVKYDMAHAHHYCHKYLKFLQDYAQKTTINCGVEVFENMVDEITHVMNECCCELLKFGKYYHLRLVQIIFSSYEYKNIASKAIPKSKHAWNTCVRHVGIQIGVPISLEQ</sequence>
<gene>
    <name evidence="4" type="ORF">V5N11_019427</name>
</gene>
<proteinExistence type="predicted"/>
<comment type="caution">
    <text evidence="4">The sequence shown here is derived from an EMBL/GenBank/DDBJ whole genome shotgun (WGS) entry which is preliminary data.</text>
</comment>
<protein>
    <submittedName>
        <fullName evidence="4">Protein DOWN-REGULATED IN DIF1 11</fullName>
    </submittedName>
</protein>
<accession>A0ABD1ALC9</accession>
<evidence type="ECO:0000256" key="2">
    <source>
        <dbReference type="SAM" id="SignalP"/>
    </source>
</evidence>
<evidence type="ECO:0000259" key="3">
    <source>
        <dbReference type="Pfam" id="PF05617"/>
    </source>
</evidence>
<dbReference type="Proteomes" id="UP001558713">
    <property type="component" value="Unassembled WGS sequence"/>
</dbReference>
<reference evidence="4 5" key="1">
    <citation type="submission" date="2024-04" db="EMBL/GenBank/DDBJ databases">
        <title>Genome assembly C_amara_ONT_v2.</title>
        <authorList>
            <person name="Yant L."/>
            <person name="Moore C."/>
            <person name="Slenker M."/>
        </authorList>
    </citation>
    <scope>NUCLEOTIDE SEQUENCE [LARGE SCALE GENOMIC DNA]</scope>
    <source>
        <tissue evidence="4">Leaf</tissue>
    </source>
</reference>
<dbReference type="Pfam" id="PF05617">
    <property type="entry name" value="Prolamin_like"/>
    <property type="match status" value="1"/>
</dbReference>
<feature type="domain" description="Prolamin-like" evidence="3">
    <location>
        <begin position="90"/>
        <end position="155"/>
    </location>
</feature>
<feature type="signal peptide" evidence="2">
    <location>
        <begin position="1"/>
        <end position="24"/>
    </location>
</feature>
<dbReference type="PANTHER" id="PTHR31207:SF23">
    <property type="entry name" value="DOWNREGULATED IN DIF1 18-RELATED"/>
    <property type="match status" value="1"/>
</dbReference>
<keyword evidence="5" id="KW-1185">Reference proteome</keyword>